<evidence type="ECO:0000256" key="1">
    <source>
        <dbReference type="ARBA" id="ARBA00006987"/>
    </source>
</evidence>
<evidence type="ECO:0000313" key="2">
    <source>
        <dbReference type="EMBL" id="MBB6563507.1"/>
    </source>
</evidence>
<dbReference type="Proteomes" id="UP000575083">
    <property type="component" value="Unassembled WGS sequence"/>
</dbReference>
<comment type="caution">
    <text evidence="2">The sequence shown here is derived from an EMBL/GenBank/DDBJ whole genome shotgun (WGS) entry which is preliminary data.</text>
</comment>
<dbReference type="SUPFAM" id="SSF53850">
    <property type="entry name" value="Periplasmic binding protein-like II"/>
    <property type="match status" value="1"/>
</dbReference>
<proteinExistence type="inferred from homology"/>
<dbReference type="Gene3D" id="3.40.190.10">
    <property type="entry name" value="Periplasmic binding protein-like II"/>
    <property type="match status" value="1"/>
</dbReference>
<evidence type="ECO:0000313" key="3">
    <source>
        <dbReference type="Proteomes" id="UP000575083"/>
    </source>
</evidence>
<dbReference type="EMBL" id="JACHLK010000020">
    <property type="protein sequence ID" value="MBB6563507.1"/>
    <property type="molecule type" value="Genomic_DNA"/>
</dbReference>
<dbReference type="InterPro" id="IPR005064">
    <property type="entry name" value="BUG"/>
</dbReference>
<name>A0A7X0UCK5_9BURK</name>
<gene>
    <name evidence="2" type="ORF">HNP48_006227</name>
</gene>
<dbReference type="PANTHER" id="PTHR42928">
    <property type="entry name" value="TRICARBOXYLATE-BINDING PROTEIN"/>
    <property type="match status" value="1"/>
</dbReference>
<comment type="similarity">
    <text evidence="1">Belongs to the UPF0065 (bug) family.</text>
</comment>
<dbReference type="RefSeq" id="WP_184864639.1">
    <property type="nucleotide sequence ID" value="NZ_JACHLK010000020.1"/>
</dbReference>
<keyword evidence="2" id="KW-0675">Receptor</keyword>
<protein>
    <submittedName>
        <fullName evidence="2">Tripartite-type tricarboxylate transporter receptor subunit TctC</fullName>
    </submittedName>
</protein>
<keyword evidence="3" id="KW-1185">Reference proteome</keyword>
<reference evidence="2 3" key="1">
    <citation type="submission" date="2020-08" db="EMBL/GenBank/DDBJ databases">
        <title>Functional genomics of gut bacteria from endangered species of beetles.</title>
        <authorList>
            <person name="Carlos-Shanley C."/>
        </authorList>
    </citation>
    <scope>NUCLEOTIDE SEQUENCE [LARGE SCALE GENOMIC DNA]</scope>
    <source>
        <strain evidence="2 3">S00198</strain>
    </source>
</reference>
<dbReference type="PANTHER" id="PTHR42928:SF5">
    <property type="entry name" value="BLR1237 PROTEIN"/>
    <property type="match status" value="1"/>
</dbReference>
<dbReference type="PIRSF" id="PIRSF017082">
    <property type="entry name" value="YflP"/>
    <property type="match status" value="1"/>
</dbReference>
<dbReference type="InterPro" id="IPR042100">
    <property type="entry name" value="Bug_dom1"/>
</dbReference>
<organism evidence="2 3">
    <name type="scientific">Acidovorax soli</name>
    <dbReference type="NCBI Taxonomy" id="592050"/>
    <lineage>
        <taxon>Bacteria</taxon>
        <taxon>Pseudomonadati</taxon>
        <taxon>Pseudomonadota</taxon>
        <taxon>Betaproteobacteria</taxon>
        <taxon>Burkholderiales</taxon>
        <taxon>Comamonadaceae</taxon>
        <taxon>Acidovorax</taxon>
    </lineage>
</organism>
<sequence>MDTPKRSFVRYGSAVALAFATGGIRAQSYPSKPLQWVVAFAPGGAGDIVARLVAQKLGEGLGQPVVVENRPAPVAAASLVKHARPDGHTLLMAGSGTALTSALFTKLPYDLMGDFTHVSTLSSFDLAFLGAAASDLRSVADVIAFAKTHPGKLNIGSARVGSTQNLAAEMFRSMAGIDALIVPYKTTSDLVSAIRSRDVHVAIDMLPVVLSQIHAGAIKPLAVTSARRFAGLSHVPTVAESGLAGFEVSSWNGIAVPAATPQAVVTRLAREIATAVGSPQVRKALLDLGAEAQASTPEQMAQRMRSDIAKWRSVIDRAAIPRQ</sequence>
<accession>A0A7X0UCK5</accession>
<dbReference type="Gene3D" id="3.40.190.150">
    <property type="entry name" value="Bordetella uptake gene, domain 1"/>
    <property type="match status" value="1"/>
</dbReference>
<dbReference type="AlphaFoldDB" id="A0A7X0UCK5"/>
<dbReference type="Pfam" id="PF03401">
    <property type="entry name" value="TctC"/>
    <property type="match status" value="1"/>
</dbReference>